<dbReference type="Pfam" id="PF00232">
    <property type="entry name" value="Glyco_hydro_1"/>
    <property type="match status" value="1"/>
</dbReference>
<dbReference type="RefSeq" id="WP_169398840.1">
    <property type="nucleotide sequence ID" value="NZ_BAAAJH010000029.1"/>
</dbReference>
<comment type="catalytic activity">
    <reaction evidence="1 9">
        <text>Hydrolysis of terminal, non-reducing beta-D-glucosyl residues with release of beta-D-glucose.</text>
        <dbReference type="EC" id="3.2.1.21"/>
    </reaction>
</comment>
<dbReference type="NCBIfam" id="TIGR03356">
    <property type="entry name" value="BGL"/>
    <property type="match status" value="1"/>
</dbReference>
<evidence type="ECO:0000256" key="2">
    <source>
        <dbReference type="ARBA" id="ARBA00010838"/>
    </source>
</evidence>
<evidence type="ECO:0000256" key="5">
    <source>
        <dbReference type="ARBA" id="ARBA00023001"/>
    </source>
</evidence>
<dbReference type="Gene3D" id="3.20.20.80">
    <property type="entry name" value="Glycosidases"/>
    <property type="match status" value="1"/>
</dbReference>
<dbReference type="SUPFAM" id="SSF51445">
    <property type="entry name" value="(Trans)glycosidases"/>
    <property type="match status" value="1"/>
</dbReference>
<organism evidence="10 11">
    <name type="scientific">Pseudonocardia xinjiangensis</name>
    <dbReference type="NCBI Taxonomy" id="75289"/>
    <lineage>
        <taxon>Bacteria</taxon>
        <taxon>Bacillati</taxon>
        <taxon>Actinomycetota</taxon>
        <taxon>Actinomycetes</taxon>
        <taxon>Pseudonocardiales</taxon>
        <taxon>Pseudonocardiaceae</taxon>
        <taxon>Pseudonocardia</taxon>
    </lineage>
</organism>
<sequence length="479" mass="52556">MTTTQTASSTDALQFPAGFLWGSATASYQIEGAVNEGGRTPSIWDTFSHTPGRVERGDTGDVADDHYHRFREDVAMMKRLGLTTYRFSVAWPRITPQVTADSLGPVNPEGIGFYSDLVDELLAAGISPSITLYHWDLPQALEDAGGWTSRTTAERFGEYAEVVAAALGDRVPLFITLNEPWCSAYLGYASGVHAPGRTDDAAALSAVHHLNLAHGLAAASIRRASPSSRVALTLNLAWVCPETDSQQDAEAARRVDGLQNRVFLDPVLRGSYPADVQADTAAVTDWSFVQPGDLEIISAPLDVLGVNYYSPTRVRHWTRERPKEHADGHGEGHASPWIACEDVEFPFQHDRKTDMGWSIDPRGMTELLLRIAREAPGLEIMVTENGAAFPDVVNEEGRVVDTDRIDYLKSHLAAVHEAIEGGAPVTGYYLWSLLDNFEWAWGYAKRFGIVHVDYDTQVRTPKDSALFYADVIRGNALPS</sequence>
<protein>
    <recommendedName>
        <fullName evidence="3 9">Beta-glucosidase</fullName>
        <ecNumber evidence="3 9">3.2.1.21</ecNumber>
    </recommendedName>
</protein>
<evidence type="ECO:0000313" key="11">
    <source>
        <dbReference type="Proteomes" id="UP001296706"/>
    </source>
</evidence>
<reference evidence="10 11" key="1">
    <citation type="submission" date="2020-04" db="EMBL/GenBank/DDBJ databases">
        <authorList>
            <person name="Klaysubun C."/>
            <person name="Duangmal K."/>
            <person name="Lipun K."/>
        </authorList>
    </citation>
    <scope>NUCLEOTIDE SEQUENCE [LARGE SCALE GENOMIC DNA]</scope>
    <source>
        <strain evidence="10 11">JCM 11839</strain>
    </source>
</reference>
<dbReference type="GO" id="GO:0004565">
    <property type="term" value="F:beta-galactosidase activity"/>
    <property type="evidence" value="ECO:0007669"/>
    <property type="project" value="UniProtKB-EC"/>
</dbReference>
<comment type="caution">
    <text evidence="10">The sequence shown here is derived from an EMBL/GenBank/DDBJ whole genome shotgun (WGS) entry which is preliminary data.</text>
</comment>
<evidence type="ECO:0000256" key="9">
    <source>
        <dbReference type="RuleBase" id="RU361175"/>
    </source>
</evidence>
<keyword evidence="5" id="KW-0136">Cellulose degradation</keyword>
<dbReference type="InterPro" id="IPR017853">
    <property type="entry name" value="GH"/>
</dbReference>
<proteinExistence type="inferred from homology"/>
<dbReference type="PRINTS" id="PR00131">
    <property type="entry name" value="GLHYDRLASE1"/>
</dbReference>
<keyword evidence="7 9" id="KW-0326">Glycosidase</keyword>
<dbReference type="PANTHER" id="PTHR10353">
    <property type="entry name" value="GLYCOSYL HYDROLASE"/>
    <property type="match status" value="1"/>
</dbReference>
<evidence type="ECO:0000256" key="1">
    <source>
        <dbReference type="ARBA" id="ARBA00000448"/>
    </source>
</evidence>
<evidence type="ECO:0000256" key="8">
    <source>
        <dbReference type="ARBA" id="ARBA00023326"/>
    </source>
</evidence>
<dbReference type="Proteomes" id="UP001296706">
    <property type="component" value="Unassembled WGS sequence"/>
</dbReference>
<evidence type="ECO:0000256" key="6">
    <source>
        <dbReference type="ARBA" id="ARBA00023277"/>
    </source>
</evidence>
<evidence type="ECO:0000313" key="10">
    <source>
        <dbReference type="EMBL" id="NMH80789.1"/>
    </source>
</evidence>
<evidence type="ECO:0000256" key="3">
    <source>
        <dbReference type="ARBA" id="ARBA00012744"/>
    </source>
</evidence>
<dbReference type="InterPro" id="IPR001360">
    <property type="entry name" value="Glyco_hydro_1"/>
</dbReference>
<comment type="similarity">
    <text evidence="2 9">Belongs to the glycosyl hydrolase 1 family.</text>
</comment>
<keyword evidence="8" id="KW-0624">Polysaccharide degradation</keyword>
<dbReference type="InterPro" id="IPR033132">
    <property type="entry name" value="GH_1_N_CS"/>
</dbReference>
<accession>A0ABX1RMD9</accession>
<keyword evidence="11" id="KW-1185">Reference proteome</keyword>
<dbReference type="EC" id="3.2.1.21" evidence="3 9"/>
<dbReference type="EMBL" id="JAAXKY010000115">
    <property type="protein sequence ID" value="NMH80789.1"/>
    <property type="molecule type" value="Genomic_DNA"/>
</dbReference>
<keyword evidence="4 9" id="KW-0378">Hydrolase</keyword>
<evidence type="ECO:0000256" key="4">
    <source>
        <dbReference type="ARBA" id="ARBA00022801"/>
    </source>
</evidence>
<gene>
    <name evidence="10" type="ORF">HF577_27330</name>
</gene>
<evidence type="ECO:0000256" key="7">
    <source>
        <dbReference type="ARBA" id="ARBA00023295"/>
    </source>
</evidence>
<dbReference type="PROSITE" id="PS00653">
    <property type="entry name" value="GLYCOSYL_HYDROL_F1_2"/>
    <property type="match status" value="1"/>
</dbReference>
<dbReference type="InterPro" id="IPR017736">
    <property type="entry name" value="Glyco_hydro_1_beta-glucosidase"/>
</dbReference>
<name>A0ABX1RMD9_9PSEU</name>
<keyword evidence="6" id="KW-0119">Carbohydrate metabolism</keyword>
<dbReference type="PANTHER" id="PTHR10353:SF36">
    <property type="entry name" value="LP05116P"/>
    <property type="match status" value="1"/>
</dbReference>